<gene>
    <name evidence="1" type="ORF">SAMN04488524_0573</name>
</gene>
<dbReference type="STRING" id="151894.SAMN04488524_0573"/>
<proteinExistence type="predicted"/>
<dbReference type="EMBL" id="FWXT01000001">
    <property type="protein sequence ID" value="SMC45832.1"/>
    <property type="molecule type" value="Genomic_DNA"/>
</dbReference>
<dbReference type="RefSeq" id="WP_084236901.1">
    <property type="nucleotide sequence ID" value="NZ_FWXT01000001.1"/>
</dbReference>
<keyword evidence="2" id="KW-1185">Reference proteome</keyword>
<dbReference type="AlphaFoldDB" id="A0A1W1ZC21"/>
<evidence type="ECO:0000313" key="2">
    <source>
        <dbReference type="Proteomes" id="UP000192756"/>
    </source>
</evidence>
<protein>
    <submittedName>
        <fullName evidence="1">Uncharacterized protein</fullName>
    </submittedName>
</protein>
<accession>A0A1W1ZC21</accession>
<name>A0A1W1ZC21_9SPHI</name>
<reference evidence="2" key="1">
    <citation type="submission" date="2017-04" db="EMBL/GenBank/DDBJ databases">
        <authorList>
            <person name="Varghese N."/>
            <person name="Submissions S."/>
        </authorList>
    </citation>
    <scope>NUCLEOTIDE SEQUENCE [LARGE SCALE GENOMIC DNA]</scope>
    <source>
        <strain evidence="2">DSM 12126</strain>
    </source>
</reference>
<organism evidence="1 2">
    <name type="scientific">Pedobacter africanus</name>
    <dbReference type="NCBI Taxonomy" id="151894"/>
    <lineage>
        <taxon>Bacteria</taxon>
        <taxon>Pseudomonadati</taxon>
        <taxon>Bacteroidota</taxon>
        <taxon>Sphingobacteriia</taxon>
        <taxon>Sphingobacteriales</taxon>
        <taxon>Sphingobacteriaceae</taxon>
        <taxon>Pedobacter</taxon>
    </lineage>
</organism>
<dbReference type="Proteomes" id="UP000192756">
    <property type="component" value="Unassembled WGS sequence"/>
</dbReference>
<sequence>MITPEEKDILLISLINSEQPVTIDRDFLKDKTTNAEIIINQFVSHGLVSVRQKFGNGMRIIQVEANAHDLLNRGGYKFKEEIFINNLTKLDLEIKKLEKDLPADKFDIITKAIGALASGVGIYTGLTT</sequence>
<evidence type="ECO:0000313" key="1">
    <source>
        <dbReference type="EMBL" id="SMC45832.1"/>
    </source>
</evidence>